<accession>A0A1G9Z983</accession>
<reference evidence="1 2" key="1">
    <citation type="submission" date="2016-10" db="EMBL/GenBank/DDBJ databases">
        <authorList>
            <person name="de Groot N.N."/>
        </authorList>
    </citation>
    <scope>NUCLEOTIDE SEQUENCE [LARGE SCALE GENOMIC DNA]</scope>
    <source>
        <strain evidence="1 2">CGMCC 1.3442</strain>
    </source>
</reference>
<dbReference type="STRING" id="237069.SAMN05216498_1600"/>
<dbReference type="Pfam" id="PF15980">
    <property type="entry name" value="ComGF"/>
    <property type="match status" value="1"/>
</dbReference>
<name>A0A1G9Z983_9BACI</name>
<proteinExistence type="predicted"/>
<evidence type="ECO:0000313" key="2">
    <source>
        <dbReference type="Proteomes" id="UP000199334"/>
    </source>
</evidence>
<gene>
    <name evidence="1" type="ORF">SAMN05216498_1600</name>
</gene>
<dbReference type="AlphaFoldDB" id="A0A1G9Z983"/>
<organism evidence="1 2">
    <name type="scientific">Tenuibacillus multivorans</name>
    <dbReference type="NCBI Taxonomy" id="237069"/>
    <lineage>
        <taxon>Bacteria</taxon>
        <taxon>Bacillati</taxon>
        <taxon>Bacillota</taxon>
        <taxon>Bacilli</taxon>
        <taxon>Bacillales</taxon>
        <taxon>Bacillaceae</taxon>
        <taxon>Tenuibacillus</taxon>
    </lineage>
</organism>
<keyword evidence="2" id="KW-1185">Reference proteome</keyword>
<protein>
    <submittedName>
        <fullName evidence="1">Competence protein ComGF</fullName>
    </submittedName>
</protein>
<dbReference type="InterPro" id="IPR016977">
    <property type="entry name" value="ComGF"/>
</dbReference>
<evidence type="ECO:0000313" key="1">
    <source>
        <dbReference type="EMBL" id="SDN18038.1"/>
    </source>
</evidence>
<dbReference type="Proteomes" id="UP000199334">
    <property type="component" value="Unassembled WGS sequence"/>
</dbReference>
<sequence>MTLSIFIIISPLLLSFIKLVVPLQPQHGLSDMELRQFHFFVDQALNQSIQVQLEENGIHFIQQDGIKVTYERYNHIIRRRVNDQGHEILLRNVSHYEVIPQTDDIFVIKIIRGDQHAFQRTYFYNDFASNP</sequence>
<dbReference type="EMBL" id="FNIG01000003">
    <property type="protein sequence ID" value="SDN18038.1"/>
    <property type="molecule type" value="Genomic_DNA"/>
</dbReference>